<gene>
    <name evidence="2" type="ORF">ETSY1_08420</name>
</gene>
<protein>
    <recommendedName>
        <fullName evidence="4">DUF1640 domain-containing protein</fullName>
    </recommendedName>
</protein>
<keyword evidence="1" id="KW-1133">Transmembrane helix</keyword>
<dbReference type="PATRIC" id="fig|1429438.4.peg.1773"/>
<dbReference type="AlphaFoldDB" id="W4LUQ8"/>
<organism evidence="2 3">
    <name type="scientific">Entotheonella factor</name>
    <dbReference type="NCBI Taxonomy" id="1429438"/>
    <lineage>
        <taxon>Bacteria</taxon>
        <taxon>Pseudomonadati</taxon>
        <taxon>Nitrospinota/Tectimicrobiota group</taxon>
        <taxon>Candidatus Tectimicrobiota</taxon>
        <taxon>Candidatus Entotheonellia</taxon>
        <taxon>Candidatus Entotheonellales</taxon>
        <taxon>Candidatus Entotheonellaceae</taxon>
        <taxon>Candidatus Entotheonella</taxon>
    </lineage>
</organism>
<evidence type="ECO:0008006" key="4">
    <source>
        <dbReference type="Google" id="ProtNLM"/>
    </source>
</evidence>
<dbReference type="Proteomes" id="UP000019141">
    <property type="component" value="Unassembled WGS sequence"/>
</dbReference>
<evidence type="ECO:0000313" key="2">
    <source>
        <dbReference type="EMBL" id="ETX01172.1"/>
    </source>
</evidence>
<evidence type="ECO:0000256" key="1">
    <source>
        <dbReference type="SAM" id="Phobius"/>
    </source>
</evidence>
<keyword evidence="1" id="KW-0472">Membrane</keyword>
<dbReference type="Gene3D" id="3.90.20.10">
    <property type="match status" value="1"/>
</dbReference>
<dbReference type="HOGENOM" id="CLU_108387_1_0_7"/>
<accession>W4LUQ8</accession>
<proteinExistence type="predicted"/>
<evidence type="ECO:0000313" key="3">
    <source>
        <dbReference type="Proteomes" id="UP000019141"/>
    </source>
</evidence>
<keyword evidence="1" id="KW-0812">Transmembrane</keyword>
<sequence length="143" mass="16872">MAEDYVSRDQHRADMAELRGELKDELAGVRQEIAVLAKTMEANQQAMMLRFDQINQQMAADRETMLLRFEQVDKRFEQVDKRFEQVDKRFEQVDQQFSRYETRLVSLENWMRTTYVTLAIMAVGVAAQLFYTLLRFGLKPPTP</sequence>
<name>W4LUQ8_ENTF1</name>
<reference evidence="2 3" key="1">
    <citation type="journal article" date="2014" name="Nature">
        <title>An environmental bacterial taxon with a large and distinct metabolic repertoire.</title>
        <authorList>
            <person name="Wilson M.C."/>
            <person name="Mori T."/>
            <person name="Ruckert C."/>
            <person name="Uria A.R."/>
            <person name="Helf M.J."/>
            <person name="Takada K."/>
            <person name="Gernert C."/>
            <person name="Steffens U.A."/>
            <person name="Heycke N."/>
            <person name="Schmitt S."/>
            <person name="Rinke C."/>
            <person name="Helfrich E.J."/>
            <person name="Brachmann A.O."/>
            <person name="Gurgui C."/>
            <person name="Wakimoto T."/>
            <person name="Kracht M."/>
            <person name="Crusemann M."/>
            <person name="Hentschel U."/>
            <person name="Abe I."/>
            <person name="Matsunaga S."/>
            <person name="Kalinowski J."/>
            <person name="Takeyama H."/>
            <person name="Piel J."/>
        </authorList>
    </citation>
    <scope>NUCLEOTIDE SEQUENCE [LARGE SCALE GENOMIC DNA]</scope>
    <source>
        <strain evidence="3">TSY1</strain>
    </source>
</reference>
<feature type="transmembrane region" description="Helical" evidence="1">
    <location>
        <begin position="113"/>
        <end position="134"/>
    </location>
</feature>
<comment type="caution">
    <text evidence="2">The sequence shown here is derived from an EMBL/GenBank/DDBJ whole genome shotgun (WGS) entry which is preliminary data.</text>
</comment>
<dbReference type="EMBL" id="AZHW01000262">
    <property type="protein sequence ID" value="ETX01172.1"/>
    <property type="molecule type" value="Genomic_DNA"/>
</dbReference>
<keyword evidence="3" id="KW-1185">Reference proteome</keyword>